<dbReference type="EC" id="2.3.2.5" evidence="3"/>
<dbReference type="AlphaFoldDB" id="A0A1I8B2L2"/>
<evidence type="ECO:0000256" key="1">
    <source>
        <dbReference type="ARBA" id="ARBA00000001"/>
    </source>
</evidence>
<dbReference type="InterPro" id="IPR007484">
    <property type="entry name" value="Peptidase_M28"/>
</dbReference>
<dbReference type="GO" id="GO:0008270">
    <property type="term" value="F:zinc ion binding"/>
    <property type="evidence" value="ECO:0007669"/>
    <property type="project" value="TreeGrafter"/>
</dbReference>
<dbReference type="Gene3D" id="3.40.630.10">
    <property type="entry name" value="Zn peptidases"/>
    <property type="match status" value="1"/>
</dbReference>
<evidence type="ECO:0000313" key="8">
    <source>
        <dbReference type="WBParaSite" id="MhA1_Contig1235.frz3.gene2"/>
    </source>
</evidence>
<evidence type="ECO:0000256" key="3">
    <source>
        <dbReference type="ARBA" id="ARBA00012012"/>
    </source>
</evidence>
<protein>
    <recommendedName>
        <fullName evidence="3">glutaminyl-peptide cyclotransferase</fullName>
        <ecNumber evidence="3">2.3.2.5</ecNumber>
    </recommendedName>
</protein>
<dbReference type="InterPro" id="IPR040234">
    <property type="entry name" value="QC/QCL"/>
</dbReference>
<dbReference type="PANTHER" id="PTHR12283">
    <property type="entry name" value="GLUTAMINYL-PEPTIDE CYCLOTRANSFERASE"/>
    <property type="match status" value="1"/>
</dbReference>
<evidence type="ECO:0000259" key="6">
    <source>
        <dbReference type="Pfam" id="PF04389"/>
    </source>
</evidence>
<evidence type="ECO:0000256" key="5">
    <source>
        <dbReference type="ARBA" id="ARBA00023315"/>
    </source>
</evidence>
<organism evidence="7 8">
    <name type="scientific">Meloidogyne hapla</name>
    <name type="common">Root-knot nematode worm</name>
    <dbReference type="NCBI Taxonomy" id="6305"/>
    <lineage>
        <taxon>Eukaryota</taxon>
        <taxon>Metazoa</taxon>
        <taxon>Ecdysozoa</taxon>
        <taxon>Nematoda</taxon>
        <taxon>Chromadorea</taxon>
        <taxon>Rhabditida</taxon>
        <taxon>Tylenchina</taxon>
        <taxon>Tylenchomorpha</taxon>
        <taxon>Tylenchoidea</taxon>
        <taxon>Meloidogynidae</taxon>
        <taxon>Meloidogyninae</taxon>
        <taxon>Meloidogyne</taxon>
    </lineage>
</organism>
<keyword evidence="7" id="KW-1185">Reference proteome</keyword>
<dbReference type="OMA" id="LMADSAH"/>
<dbReference type="WBParaSite" id="MhA1_Contig1235.frz3.gene2">
    <property type="protein sequence ID" value="MhA1_Contig1235.frz3.gene2"/>
    <property type="gene ID" value="MhA1_Contig1235.frz3.gene2"/>
</dbReference>
<sequence>MTPFGQKTFNNLIATLNPQVHRRLVLSCHYDSKILPGKVFIGATDSALPCALLLDIAKTLQKMIAFRDNQHITLQLLFFDGEEAFHEWSAHDSIYGARHIAKTWESKWYPTTDGSAFELGREIDRIDVLVLLDLLGAINPKIQNSYGHMSEKLFDNLPRIETDLSRLGVLNRLPRIFYSGVSYNTVEDDHLPFLHRGVPIMHLISVPFPYVWHSPTDNANALDNPTIENLASIIRVFVARYLGIHPLGHN</sequence>
<proteinExistence type="inferred from homology"/>
<keyword evidence="4" id="KW-0808">Transferase</keyword>
<dbReference type="Proteomes" id="UP000095281">
    <property type="component" value="Unplaced"/>
</dbReference>
<feature type="domain" description="Peptidase M28" evidence="6">
    <location>
        <begin position="11"/>
        <end position="237"/>
    </location>
</feature>
<evidence type="ECO:0000256" key="4">
    <source>
        <dbReference type="ARBA" id="ARBA00022679"/>
    </source>
</evidence>
<accession>A0A1I8B2L2</accession>
<evidence type="ECO:0000313" key="7">
    <source>
        <dbReference type="Proteomes" id="UP000095281"/>
    </source>
</evidence>
<keyword evidence="5" id="KW-0012">Acyltransferase</keyword>
<comment type="catalytic activity">
    <reaction evidence="1">
        <text>N-terminal L-glutaminyl-[peptide] = N-terminal 5-oxo-L-prolyl-[peptide] + NH4(+)</text>
        <dbReference type="Rhea" id="RHEA:23652"/>
        <dbReference type="Rhea" id="RHEA-COMP:11736"/>
        <dbReference type="Rhea" id="RHEA-COMP:11846"/>
        <dbReference type="ChEBI" id="CHEBI:28938"/>
        <dbReference type="ChEBI" id="CHEBI:64722"/>
        <dbReference type="ChEBI" id="CHEBI:87215"/>
        <dbReference type="EC" id="2.3.2.5"/>
    </reaction>
</comment>
<dbReference type="GO" id="GO:0016603">
    <property type="term" value="F:glutaminyl-peptide cyclotransferase activity"/>
    <property type="evidence" value="ECO:0007669"/>
    <property type="project" value="UniProtKB-EC"/>
</dbReference>
<dbReference type="PANTHER" id="PTHR12283:SF6">
    <property type="entry name" value="GLUTAMINYL-PEPTIDE CYCLOTRANSFERASE-RELATED"/>
    <property type="match status" value="1"/>
</dbReference>
<name>A0A1I8B2L2_MELHA</name>
<comment type="similarity">
    <text evidence="2">Belongs to the glutaminyl-peptide cyclotransferase family.</text>
</comment>
<evidence type="ECO:0000256" key="2">
    <source>
        <dbReference type="ARBA" id="ARBA00006014"/>
    </source>
</evidence>
<dbReference type="SUPFAM" id="SSF53187">
    <property type="entry name" value="Zn-dependent exopeptidases"/>
    <property type="match status" value="1"/>
</dbReference>
<dbReference type="Pfam" id="PF04389">
    <property type="entry name" value="Peptidase_M28"/>
    <property type="match status" value="1"/>
</dbReference>
<reference evidence="8" key="1">
    <citation type="submission" date="2016-11" db="UniProtKB">
        <authorList>
            <consortium name="WormBaseParasite"/>
        </authorList>
    </citation>
    <scope>IDENTIFICATION</scope>
</reference>